<evidence type="ECO:0000313" key="2">
    <source>
        <dbReference type="EMBL" id="GAA4369184.1"/>
    </source>
</evidence>
<proteinExistence type="predicted"/>
<protein>
    <submittedName>
        <fullName evidence="2">DUF2490 domain-containing protein</fullName>
    </submittedName>
</protein>
<dbReference type="EMBL" id="BAABGZ010000080">
    <property type="protein sequence ID" value="GAA4369184.1"/>
    <property type="molecule type" value="Genomic_DNA"/>
</dbReference>
<keyword evidence="1" id="KW-0732">Signal</keyword>
<sequence length="257" mass="29710">MSFRSNLYRGACLALLLSFASATSQAQSSPEGRVQDKNFNTWLMFFSDARLTDRWGLHTEWQWRRSKGVREPLQDFGRIGINFYAGDKAMLTAGYAYALTHPYGDFPAAEKFPEHRLYEQLQLRSEHGPFQVSQRYRLEQRWIQRPQETDFTYTNRARYQIRAVLPLAGPMESLRPGTPYLAAYDEIFVNFGRNVAQNIFDQNRAYGALGYQFTRATAVEVGYLHQLVAQGNGLVFEHNHTLQLSLTFNPDFRASER</sequence>
<accession>A0ABP8IRQ8</accession>
<evidence type="ECO:0000313" key="3">
    <source>
        <dbReference type="Proteomes" id="UP001501153"/>
    </source>
</evidence>
<keyword evidence="3" id="KW-1185">Reference proteome</keyword>
<dbReference type="Pfam" id="PF10677">
    <property type="entry name" value="DUF2490"/>
    <property type="match status" value="1"/>
</dbReference>
<dbReference type="Proteomes" id="UP001501153">
    <property type="component" value="Unassembled WGS sequence"/>
</dbReference>
<evidence type="ECO:0000256" key="1">
    <source>
        <dbReference type="SAM" id="SignalP"/>
    </source>
</evidence>
<feature type="chain" id="PRO_5047044029" evidence="1">
    <location>
        <begin position="27"/>
        <end position="257"/>
    </location>
</feature>
<feature type="signal peptide" evidence="1">
    <location>
        <begin position="1"/>
        <end position="26"/>
    </location>
</feature>
<dbReference type="RefSeq" id="WP_345238183.1">
    <property type="nucleotide sequence ID" value="NZ_BAABGZ010000080.1"/>
</dbReference>
<gene>
    <name evidence="2" type="ORF">GCM10023185_42600</name>
</gene>
<reference evidence="3" key="1">
    <citation type="journal article" date="2019" name="Int. J. Syst. Evol. Microbiol.">
        <title>The Global Catalogue of Microorganisms (GCM) 10K type strain sequencing project: providing services to taxonomists for standard genome sequencing and annotation.</title>
        <authorList>
            <consortium name="The Broad Institute Genomics Platform"/>
            <consortium name="The Broad Institute Genome Sequencing Center for Infectious Disease"/>
            <person name="Wu L."/>
            <person name="Ma J."/>
        </authorList>
    </citation>
    <scope>NUCLEOTIDE SEQUENCE [LARGE SCALE GENOMIC DNA]</scope>
    <source>
        <strain evidence="3">JCM 17923</strain>
    </source>
</reference>
<comment type="caution">
    <text evidence="2">The sequence shown here is derived from an EMBL/GenBank/DDBJ whole genome shotgun (WGS) entry which is preliminary data.</text>
</comment>
<name>A0ABP8IRQ8_9BACT</name>
<dbReference type="InterPro" id="IPR019619">
    <property type="entry name" value="DUF2490"/>
</dbReference>
<organism evidence="2 3">
    <name type="scientific">Hymenobacter saemangeumensis</name>
    <dbReference type="NCBI Taxonomy" id="1084522"/>
    <lineage>
        <taxon>Bacteria</taxon>
        <taxon>Pseudomonadati</taxon>
        <taxon>Bacteroidota</taxon>
        <taxon>Cytophagia</taxon>
        <taxon>Cytophagales</taxon>
        <taxon>Hymenobacteraceae</taxon>
        <taxon>Hymenobacter</taxon>
    </lineage>
</organism>